<dbReference type="SUPFAM" id="SSF103473">
    <property type="entry name" value="MFS general substrate transporter"/>
    <property type="match status" value="1"/>
</dbReference>
<dbReference type="EMBL" id="BNAW01000011">
    <property type="protein sequence ID" value="GHG12124.1"/>
    <property type="molecule type" value="Genomic_DNA"/>
</dbReference>
<evidence type="ECO:0000313" key="8">
    <source>
        <dbReference type="EMBL" id="GHG12124.1"/>
    </source>
</evidence>
<feature type="transmembrane region" description="Helical" evidence="7">
    <location>
        <begin position="103"/>
        <end position="128"/>
    </location>
</feature>
<dbReference type="InterPro" id="IPR011701">
    <property type="entry name" value="MFS"/>
</dbReference>
<protein>
    <submittedName>
        <fullName evidence="8">MFS transporter</fullName>
    </submittedName>
</protein>
<dbReference type="Pfam" id="PF07690">
    <property type="entry name" value="MFS_1"/>
    <property type="match status" value="1"/>
</dbReference>
<feature type="transmembrane region" description="Helical" evidence="7">
    <location>
        <begin position="382"/>
        <end position="399"/>
    </location>
</feature>
<keyword evidence="3" id="KW-1003">Cell membrane</keyword>
<feature type="transmembrane region" description="Helical" evidence="7">
    <location>
        <begin position="167"/>
        <end position="186"/>
    </location>
</feature>
<keyword evidence="6 7" id="KW-0472">Membrane</keyword>
<comment type="subcellular location">
    <subcellularLocation>
        <location evidence="1">Cell membrane</location>
        <topology evidence="1">Multi-pass membrane protein</topology>
    </subcellularLocation>
</comment>
<feature type="transmembrane region" description="Helical" evidence="7">
    <location>
        <begin position="16"/>
        <end position="39"/>
    </location>
</feature>
<evidence type="ECO:0000256" key="7">
    <source>
        <dbReference type="SAM" id="Phobius"/>
    </source>
</evidence>
<dbReference type="PANTHER" id="PTHR23517:SF3">
    <property type="entry name" value="INTEGRAL MEMBRANE TRANSPORT PROTEIN"/>
    <property type="match status" value="1"/>
</dbReference>
<keyword evidence="5 7" id="KW-1133">Transmembrane helix</keyword>
<evidence type="ECO:0000256" key="4">
    <source>
        <dbReference type="ARBA" id="ARBA00022692"/>
    </source>
</evidence>
<evidence type="ECO:0000256" key="6">
    <source>
        <dbReference type="ARBA" id="ARBA00023136"/>
    </source>
</evidence>
<evidence type="ECO:0000256" key="1">
    <source>
        <dbReference type="ARBA" id="ARBA00004651"/>
    </source>
</evidence>
<gene>
    <name evidence="8" type="ORF">GCM10017567_31860</name>
</gene>
<evidence type="ECO:0000256" key="3">
    <source>
        <dbReference type="ARBA" id="ARBA00022475"/>
    </source>
</evidence>
<dbReference type="InterPro" id="IPR036259">
    <property type="entry name" value="MFS_trans_sf"/>
</dbReference>
<reference evidence="9" key="1">
    <citation type="journal article" date="2019" name="Int. J. Syst. Evol. Microbiol.">
        <title>The Global Catalogue of Microorganisms (GCM) 10K type strain sequencing project: providing services to taxonomists for standard genome sequencing and annotation.</title>
        <authorList>
            <consortium name="The Broad Institute Genomics Platform"/>
            <consortium name="The Broad Institute Genome Sequencing Center for Infectious Disease"/>
            <person name="Wu L."/>
            <person name="Ma J."/>
        </authorList>
    </citation>
    <scope>NUCLEOTIDE SEQUENCE [LARGE SCALE GENOMIC DNA]</scope>
    <source>
        <strain evidence="9">CGMCC 4.7680</strain>
    </source>
</reference>
<feature type="transmembrane region" description="Helical" evidence="7">
    <location>
        <begin position="250"/>
        <end position="274"/>
    </location>
</feature>
<keyword evidence="9" id="KW-1185">Reference proteome</keyword>
<feature type="transmembrane region" description="Helical" evidence="7">
    <location>
        <begin position="357"/>
        <end position="376"/>
    </location>
</feature>
<evidence type="ECO:0000256" key="2">
    <source>
        <dbReference type="ARBA" id="ARBA00022448"/>
    </source>
</evidence>
<name>A0ABQ3KBV2_9PSEU</name>
<accession>A0ABQ3KBV2</accession>
<dbReference type="InterPro" id="IPR050171">
    <property type="entry name" value="MFS_Transporters"/>
</dbReference>
<keyword evidence="4 7" id="KW-0812">Transmembrane</keyword>
<feature type="transmembrane region" description="Helical" evidence="7">
    <location>
        <begin position="140"/>
        <end position="161"/>
    </location>
</feature>
<feature type="transmembrane region" description="Helical" evidence="7">
    <location>
        <begin position="51"/>
        <end position="70"/>
    </location>
</feature>
<dbReference type="Proteomes" id="UP000649955">
    <property type="component" value="Unassembled WGS sequence"/>
</dbReference>
<comment type="caution">
    <text evidence="8">The sequence shown here is derived from an EMBL/GenBank/DDBJ whole genome shotgun (WGS) entry which is preliminary data.</text>
</comment>
<keyword evidence="2" id="KW-0813">Transport</keyword>
<organism evidence="8 9">
    <name type="scientific">Amycolatopsis bullii</name>
    <dbReference type="NCBI Taxonomy" id="941987"/>
    <lineage>
        <taxon>Bacteria</taxon>
        <taxon>Bacillati</taxon>
        <taxon>Actinomycetota</taxon>
        <taxon>Actinomycetes</taxon>
        <taxon>Pseudonocardiales</taxon>
        <taxon>Pseudonocardiaceae</taxon>
        <taxon>Amycolatopsis</taxon>
    </lineage>
</organism>
<dbReference type="Gene3D" id="1.20.1250.20">
    <property type="entry name" value="MFS general substrate transporter like domains"/>
    <property type="match status" value="1"/>
</dbReference>
<feature type="transmembrane region" description="Helical" evidence="7">
    <location>
        <begin position="219"/>
        <end position="244"/>
    </location>
</feature>
<proteinExistence type="predicted"/>
<dbReference type="PANTHER" id="PTHR23517">
    <property type="entry name" value="RESISTANCE PROTEIN MDTM, PUTATIVE-RELATED-RELATED"/>
    <property type="match status" value="1"/>
</dbReference>
<evidence type="ECO:0000313" key="9">
    <source>
        <dbReference type="Proteomes" id="UP000649955"/>
    </source>
</evidence>
<feature type="transmembrane region" description="Helical" evidence="7">
    <location>
        <begin position="313"/>
        <end position="336"/>
    </location>
</feature>
<sequence>MLTWREEVRGPLETRLACALASLYVATGLSFSALAVFMIRQQHLSPAVYGLGASVAAVLGLVAGPAIGALADRRDGFVIYAVLLGVMAIVTAGLVFAPPLAGLGLFAVLVMCARGSAAVLGSLIGTAVDRDRRLRFRAMTRAMSNTAMILGLGIGAIVLAVGSRTAFTVSFSIEAVLLATTGALVLRARRHARPGAAAPGDSAPEEEAGEPQSARDPRVVWLMVLNCVFSLAEPMLTIALPLWVSTHMQVPLWIVSVALATNTIGVVVLQVPVARSVTTVRRAAHAARAGAVLFAVAAALFPLAALASHRAGVVPALTVVVALTIALVCGDVLYSVGSTGLLYELVPQGAYGRAQGIFGMGFDVAYLAAPALFGWIAAGGGGWGWALLAVLFAIAAVPVHRISGSVSGRAALGVKAVNGERGKVPEDA</sequence>
<feature type="transmembrane region" description="Helical" evidence="7">
    <location>
        <begin position="286"/>
        <end position="307"/>
    </location>
</feature>
<evidence type="ECO:0000256" key="5">
    <source>
        <dbReference type="ARBA" id="ARBA00022989"/>
    </source>
</evidence>
<feature type="transmembrane region" description="Helical" evidence="7">
    <location>
        <begin position="77"/>
        <end position="97"/>
    </location>
</feature>
<dbReference type="RefSeq" id="WP_191310679.1">
    <property type="nucleotide sequence ID" value="NZ_BNAW01000011.1"/>
</dbReference>